<evidence type="ECO:0000256" key="6">
    <source>
        <dbReference type="ARBA" id="ARBA00023136"/>
    </source>
</evidence>
<dbReference type="GO" id="GO:0042407">
    <property type="term" value="P:cristae formation"/>
    <property type="evidence" value="ECO:0007669"/>
    <property type="project" value="InterPro"/>
</dbReference>
<reference evidence="9" key="3">
    <citation type="submission" date="2025-09" db="UniProtKB">
        <authorList>
            <consortium name="Ensembl"/>
        </authorList>
    </citation>
    <scope>IDENTIFICATION</scope>
</reference>
<dbReference type="AlphaFoldDB" id="A0A8C9TTQ3"/>
<keyword evidence="6" id="KW-0472">Membrane</keyword>
<accession>A0A8C9TTQ3</accession>
<evidence type="ECO:0000256" key="8">
    <source>
        <dbReference type="SAM" id="MobiDB-lite"/>
    </source>
</evidence>
<gene>
    <name evidence="9" type="primary">APOOL</name>
    <name evidence="9" type="synonym">LOC108919989</name>
</gene>
<proteinExistence type="inferred from homology"/>
<keyword evidence="7" id="KW-0999">Mitochondrion inner membrane</keyword>
<evidence type="ECO:0000256" key="1">
    <source>
        <dbReference type="ARBA" id="ARBA00004325"/>
    </source>
</evidence>
<reference evidence="9" key="2">
    <citation type="submission" date="2025-08" db="UniProtKB">
        <authorList>
            <consortium name="Ensembl"/>
        </authorList>
    </citation>
    <scope>IDENTIFICATION</scope>
</reference>
<evidence type="ECO:0000313" key="9">
    <source>
        <dbReference type="Ensembl" id="ENSSFOP00015055933.1"/>
    </source>
</evidence>
<name>A0A8C9TTQ3_SCLFO</name>
<sequence>MASFRVHALSKGDKEELLSPQELSIYASPAQNLRYVEEQPSFLQRAFGQLRVGLQPYARTVEGTSSLVKAGAANVYRAGQDAYRFLKDPSPGFLPRLSVITVSGLAGLVLARKGSQLKRLGVPLGMAAVSTAVCYPAQTVGVLKVPAGPEVDTSSVTAETTSRSLTLEPHIPVAPESVPTHIPEPELPSMKDFASPSILEPESPTMKQSIPPPLLEPQLPSGHESLPPSTPEPEVSSMEESVSLPILELELPTMKESIPLPTPELELPSGLESVLSTIPEPAKASVPPPIPEPESSTGGESSPAPIPESEHTSLLSLVSPSVKEPLPLFEPEFELIDEIQVSLEPEPESKVTVAAESGPVQESAFILCSVTTEKHGFPAESELLDHGQAEPEDADLYSTRS</sequence>
<comment type="similarity">
    <text evidence="2">Belongs to the apolipoprotein O/MICOS complex subunit Mic27 family.</text>
</comment>
<feature type="compositionally biased region" description="Low complexity" evidence="8">
    <location>
        <begin position="224"/>
        <end position="241"/>
    </location>
</feature>
<evidence type="ECO:0000313" key="10">
    <source>
        <dbReference type="Proteomes" id="UP000694397"/>
    </source>
</evidence>
<evidence type="ECO:0000256" key="2">
    <source>
        <dbReference type="ARBA" id="ARBA00010904"/>
    </source>
</evidence>
<feature type="compositionally biased region" description="Low complexity" evidence="8">
    <location>
        <begin position="293"/>
        <end position="303"/>
    </location>
</feature>
<dbReference type="InterPro" id="IPR033182">
    <property type="entry name" value="MIC26/MIC27_animal"/>
</dbReference>
<evidence type="ECO:0000256" key="5">
    <source>
        <dbReference type="ARBA" id="ARBA00023128"/>
    </source>
</evidence>
<organism evidence="9 10">
    <name type="scientific">Scleropages formosus</name>
    <name type="common">Asian bonytongue</name>
    <name type="synonym">Osteoglossum formosum</name>
    <dbReference type="NCBI Taxonomy" id="113540"/>
    <lineage>
        <taxon>Eukaryota</taxon>
        <taxon>Metazoa</taxon>
        <taxon>Chordata</taxon>
        <taxon>Craniata</taxon>
        <taxon>Vertebrata</taxon>
        <taxon>Euteleostomi</taxon>
        <taxon>Actinopterygii</taxon>
        <taxon>Neopterygii</taxon>
        <taxon>Teleostei</taxon>
        <taxon>Osteoglossocephala</taxon>
        <taxon>Osteoglossomorpha</taxon>
        <taxon>Osteoglossiformes</taxon>
        <taxon>Osteoglossidae</taxon>
        <taxon>Scleropages</taxon>
    </lineage>
</organism>
<evidence type="ECO:0000256" key="3">
    <source>
        <dbReference type="ARBA" id="ARBA00022692"/>
    </source>
</evidence>
<feature type="region of interest" description="Disordered" evidence="8">
    <location>
        <begin position="380"/>
        <end position="401"/>
    </location>
</feature>
<dbReference type="Pfam" id="PF09769">
    <property type="entry name" value="ApoO"/>
    <property type="match status" value="1"/>
</dbReference>
<evidence type="ECO:0000256" key="7">
    <source>
        <dbReference type="RuleBase" id="RU363021"/>
    </source>
</evidence>
<feature type="region of interest" description="Disordered" evidence="8">
    <location>
        <begin position="192"/>
        <end position="241"/>
    </location>
</feature>
<dbReference type="GO" id="GO:0061617">
    <property type="term" value="C:MICOS complex"/>
    <property type="evidence" value="ECO:0007669"/>
    <property type="project" value="UniProtKB-UniRule"/>
</dbReference>
<dbReference type="Proteomes" id="UP000694397">
    <property type="component" value="Chromosome 14"/>
</dbReference>
<dbReference type="Ensembl" id="ENSSFOT00015062386.1">
    <property type="protein sequence ID" value="ENSSFOP00015055933.1"/>
    <property type="gene ID" value="ENSSFOG00015029030.1"/>
</dbReference>
<evidence type="ECO:0000256" key="4">
    <source>
        <dbReference type="ARBA" id="ARBA00022989"/>
    </source>
</evidence>
<dbReference type="GeneTree" id="ENSGT00530000063666"/>
<comment type="subcellular location">
    <subcellularLocation>
        <location evidence="7">Mitochondrion inner membrane</location>
    </subcellularLocation>
    <subcellularLocation>
        <location evidence="1">Mitochondrion membrane</location>
    </subcellularLocation>
</comment>
<keyword evidence="3" id="KW-0812">Transmembrane</keyword>
<feature type="compositionally biased region" description="Basic and acidic residues" evidence="8">
    <location>
        <begin position="380"/>
        <end position="389"/>
    </location>
</feature>
<keyword evidence="10" id="KW-1185">Reference proteome</keyword>
<comment type="subunit">
    <text evidence="7">Component of the mitochondrial contact site and cristae organizing system (MICOS) complex.</text>
</comment>
<feature type="region of interest" description="Disordered" evidence="8">
    <location>
        <begin position="280"/>
        <end position="316"/>
    </location>
</feature>
<keyword evidence="5 7" id="KW-0496">Mitochondrion</keyword>
<reference evidence="9 10" key="1">
    <citation type="submission" date="2019-04" db="EMBL/GenBank/DDBJ databases">
        <authorList>
            <consortium name="Wellcome Sanger Institute Data Sharing"/>
        </authorList>
    </citation>
    <scope>NUCLEOTIDE SEQUENCE [LARGE SCALE GENOMIC DNA]</scope>
</reference>
<dbReference type="PANTHER" id="PTHR14564">
    <property type="entry name" value="MICOS COMPLEX SUBUNIT MIC26 / MIC27 FAMILY MEMBER"/>
    <property type="match status" value="1"/>
</dbReference>
<dbReference type="InterPro" id="IPR019166">
    <property type="entry name" value="MIC26/MIC27"/>
</dbReference>
<protein>
    <recommendedName>
        <fullName evidence="7">MICOS complex subunit</fullName>
    </recommendedName>
</protein>
<keyword evidence="4" id="KW-1133">Transmembrane helix</keyword>
<dbReference type="OrthoDB" id="5973346at2759"/>
<comment type="function">
    <text evidence="7">Component of the MICOS complex, a large protein complex of the mitochondrial inner membrane that plays crucial roles in the maintenance of crista junctions, inner membrane architecture, and formation of contact sites to the outer membrane.</text>
</comment>